<proteinExistence type="predicted"/>
<dbReference type="RefSeq" id="WP_172687742.1">
    <property type="nucleotide sequence ID" value="NZ_KX443401.1"/>
</dbReference>
<name>A0A1Z1UYG8_RHOHA</name>
<geneLocation type="plasmid" evidence="2">
    <name>pVAPN1572</name>
</geneLocation>
<gene>
    <name evidence="2" type="ORF">pVAPN1572_0004</name>
</gene>
<sequence length="418" mass="47403">MDIPTPPAPYGSAADLPSFVKLDEQLEAFKAIAAVGLMNDAAREQIADLEKQRHRLVSLVDTFYELLGPRNWVFTDDLSIDAVEDIIDTADVDVAERRLVDYYKSDRRISFQLLLLNRLPAMRLRMALLEKALTDYRAGRYYSTVLVLLTVMDGFVNDTDKQNGRRNLNARDASEMVPWDSVAGHHMGLSHAHSTFNTGVYKTVAGETTELLRNGILHGMVVDFDNDIVATKAWNRLFAVADWAKACQKQANQPEPTPVPTPSDIERRFREHVDVRRRRLAQWRPHEHTISTDADGHSDVDRACLDFLQRWQNQQWSLVGKHFHVSGKTVPSAQKQAAEAKRLYKQFELTAWSLDRINHKGASLVEAHASLNVNGRPFTALMKWLYADGEGSTLFDWQDGGVWQLYPYGPSIFLTEVV</sequence>
<evidence type="ECO:0000256" key="1">
    <source>
        <dbReference type="SAM" id="Coils"/>
    </source>
</evidence>
<feature type="coiled-coil region" evidence="1">
    <location>
        <begin position="32"/>
        <end position="59"/>
    </location>
</feature>
<dbReference type="AlphaFoldDB" id="A0A1Z1UYG8"/>
<reference evidence="2" key="1">
    <citation type="journal article" date="2017" name="Genome Biol. Evol.">
        <title>Comparative Genomics of Rhodococcus equi Virulence Plasmids Indicates Host-Driven Evolution of the vap Pathogenicity Island.</title>
        <authorList>
            <person name="MacArthur I."/>
            <person name="Anastasi E."/>
            <person name="Alvarez S."/>
            <person name="Scortti M."/>
            <person name="Vazquez-Boland J.A."/>
        </authorList>
    </citation>
    <scope>NUCLEOTIDE SEQUENCE</scope>
    <source>
        <strain evidence="2">PAM1572</strain>
        <plasmid evidence="2">pVAPN1572</plasmid>
    </source>
</reference>
<keyword evidence="2" id="KW-0614">Plasmid</keyword>
<protein>
    <submittedName>
        <fullName evidence="2">Uncharacterized protein</fullName>
    </submittedName>
</protein>
<organism evidence="2">
    <name type="scientific">Rhodococcus hoagii</name>
    <name type="common">Corynebacterium equii</name>
    <dbReference type="NCBI Taxonomy" id="43767"/>
    <lineage>
        <taxon>Bacteria</taxon>
        <taxon>Bacillati</taxon>
        <taxon>Actinomycetota</taxon>
        <taxon>Actinomycetes</taxon>
        <taxon>Mycobacteriales</taxon>
        <taxon>Nocardiaceae</taxon>
        <taxon>Prescottella</taxon>
    </lineage>
</organism>
<evidence type="ECO:0000313" key="2">
    <source>
        <dbReference type="EMBL" id="ARX60045.1"/>
    </source>
</evidence>
<accession>A0A1Z1UYG8</accession>
<dbReference type="EMBL" id="KX443401">
    <property type="protein sequence ID" value="ARX60045.1"/>
    <property type="molecule type" value="Genomic_DNA"/>
</dbReference>
<keyword evidence="1" id="KW-0175">Coiled coil</keyword>